<name>W7IMU5_9PSEU</name>
<protein>
    <submittedName>
        <fullName evidence="1">Uncharacterized protein</fullName>
    </submittedName>
</protein>
<dbReference type="InterPro" id="IPR008930">
    <property type="entry name" value="Terpenoid_cyclase/PrenylTrfase"/>
</dbReference>
<dbReference type="eggNOG" id="COG3612">
    <property type="taxonomic scope" value="Bacteria"/>
</dbReference>
<proteinExistence type="predicted"/>
<comment type="caution">
    <text evidence="1">The sequence shown here is derived from an EMBL/GenBank/DDBJ whole genome shotgun (WGS) entry which is preliminary data.</text>
</comment>
<dbReference type="Proteomes" id="UP000019277">
    <property type="component" value="Unassembled WGS sequence"/>
</dbReference>
<dbReference type="SUPFAM" id="SSF48239">
    <property type="entry name" value="Terpenoid cyclases/Protein prenyltransferases"/>
    <property type="match status" value="1"/>
</dbReference>
<gene>
    <name evidence="1" type="ORF">UO65_6673</name>
</gene>
<organism evidence="1 2">
    <name type="scientific">Actinokineospora spheciospongiae</name>
    <dbReference type="NCBI Taxonomy" id="909613"/>
    <lineage>
        <taxon>Bacteria</taxon>
        <taxon>Bacillati</taxon>
        <taxon>Actinomycetota</taxon>
        <taxon>Actinomycetes</taxon>
        <taxon>Pseudonocardiales</taxon>
        <taxon>Pseudonocardiaceae</taxon>
        <taxon>Actinokineospora</taxon>
    </lineage>
</organism>
<keyword evidence="2" id="KW-1185">Reference proteome</keyword>
<evidence type="ECO:0000313" key="1">
    <source>
        <dbReference type="EMBL" id="EWC58062.1"/>
    </source>
</evidence>
<dbReference type="PATRIC" id="fig|909613.9.peg.6667"/>
<reference evidence="1 2" key="1">
    <citation type="journal article" date="2014" name="Genome Announc.">
        <title>Draft Genome Sequence of the Antitrypanosomally Active Sponge-Associated Bacterium Actinokineospora sp. Strain EG49.</title>
        <authorList>
            <person name="Harjes J."/>
            <person name="Ryu T."/>
            <person name="Abdelmohsen U.R."/>
            <person name="Moitinho-Silva L."/>
            <person name="Horn H."/>
            <person name="Ravasi T."/>
            <person name="Hentschel U."/>
        </authorList>
    </citation>
    <scope>NUCLEOTIDE SEQUENCE [LARGE SCALE GENOMIC DNA]</scope>
    <source>
        <strain evidence="1 2">EG49</strain>
    </source>
</reference>
<sequence length="299" mass="32386">MKMLSAEAAGRAGTFVYRTARLLERRRFEYLFRSGSAAAVLAALAAYRNADGGYGNALEPDGRGPGSQPITTLSALHVLFEAGAAPDGVVEYLESVTADDGGLPFVHPNAAEFPRAPWWQIADGYEGELLTTANLVAALWRAGVVHPWVDRAAEFCWAGVDAITETHPYEAMGVVRFLDQAPDRDRAAAAAERIGALVRAAGYVRLGTGGVTPPGYADGELQDPHDYAPTPSSLARAWFTDEEFESSLDSVVDAQGEDGGWRVRWPAWAPVTEFEWAGVVTVENLVLLRDFGRWDPEVY</sequence>
<dbReference type="STRING" id="909613.UO65_6673"/>
<dbReference type="EMBL" id="AYXG01000263">
    <property type="protein sequence ID" value="EWC58062.1"/>
    <property type="molecule type" value="Genomic_DNA"/>
</dbReference>
<accession>W7IMU5</accession>
<dbReference type="AlphaFoldDB" id="W7IMU5"/>
<evidence type="ECO:0000313" key="2">
    <source>
        <dbReference type="Proteomes" id="UP000019277"/>
    </source>
</evidence>